<evidence type="ECO:0000256" key="5">
    <source>
        <dbReference type="ARBA" id="ARBA00022741"/>
    </source>
</evidence>
<proteinExistence type="predicted"/>
<feature type="domain" description="ABC transmembrane type-1" evidence="11">
    <location>
        <begin position="2"/>
        <end position="287"/>
    </location>
</feature>
<dbReference type="EMBL" id="FODY01000006">
    <property type="protein sequence ID" value="SEO88186.1"/>
    <property type="molecule type" value="Genomic_DNA"/>
</dbReference>
<dbReference type="STRING" id="112903.SAMN04490178_10699"/>
<dbReference type="GO" id="GO:0005524">
    <property type="term" value="F:ATP binding"/>
    <property type="evidence" value="ECO:0007669"/>
    <property type="project" value="UniProtKB-KW"/>
</dbReference>
<dbReference type="Gene3D" id="1.20.1560.10">
    <property type="entry name" value="ABC transporter type 1, transmembrane domain"/>
    <property type="match status" value="1"/>
</dbReference>
<name>A0A1H8TBR6_9FIRM</name>
<feature type="domain" description="ABC transporter" evidence="10">
    <location>
        <begin position="315"/>
        <end position="550"/>
    </location>
</feature>
<dbReference type="PROSITE" id="PS00211">
    <property type="entry name" value="ABC_TRANSPORTER_1"/>
    <property type="match status" value="1"/>
</dbReference>
<dbReference type="PROSITE" id="PS50893">
    <property type="entry name" value="ABC_TRANSPORTER_2"/>
    <property type="match status" value="1"/>
</dbReference>
<keyword evidence="4 9" id="KW-0812">Transmembrane</keyword>
<keyword evidence="5" id="KW-0547">Nucleotide-binding</keyword>
<dbReference type="GO" id="GO:0045454">
    <property type="term" value="P:cell redox homeostasis"/>
    <property type="evidence" value="ECO:0007669"/>
    <property type="project" value="InterPro"/>
</dbReference>
<protein>
    <submittedName>
        <fullName evidence="12">ATP-binding cassette, subfamily C, CydC</fullName>
    </submittedName>
</protein>
<dbReference type="SUPFAM" id="SSF52540">
    <property type="entry name" value="P-loop containing nucleoside triphosphate hydrolases"/>
    <property type="match status" value="1"/>
</dbReference>
<dbReference type="PANTHER" id="PTHR24221:SF653">
    <property type="entry name" value="TRANSPORT ATP-BINDING PROTEIN CYDC"/>
    <property type="match status" value="1"/>
</dbReference>
<evidence type="ECO:0000256" key="2">
    <source>
        <dbReference type="ARBA" id="ARBA00022448"/>
    </source>
</evidence>
<keyword evidence="3" id="KW-1003">Cell membrane</keyword>
<dbReference type="InterPro" id="IPR003593">
    <property type="entry name" value="AAA+_ATPase"/>
</dbReference>
<dbReference type="InterPro" id="IPR027417">
    <property type="entry name" value="P-loop_NTPase"/>
</dbReference>
<evidence type="ECO:0000259" key="10">
    <source>
        <dbReference type="PROSITE" id="PS50893"/>
    </source>
</evidence>
<feature type="transmembrane region" description="Helical" evidence="9">
    <location>
        <begin position="139"/>
        <end position="162"/>
    </location>
</feature>
<dbReference type="InterPro" id="IPR017871">
    <property type="entry name" value="ABC_transporter-like_CS"/>
</dbReference>
<evidence type="ECO:0000256" key="7">
    <source>
        <dbReference type="ARBA" id="ARBA00022989"/>
    </source>
</evidence>
<dbReference type="AlphaFoldDB" id="A0A1H8TBR6"/>
<dbReference type="Proteomes" id="UP000198847">
    <property type="component" value="Unassembled WGS sequence"/>
</dbReference>
<keyword evidence="13" id="KW-1185">Reference proteome</keyword>
<accession>A0A1H8TBR6</accession>
<evidence type="ECO:0000256" key="3">
    <source>
        <dbReference type="ARBA" id="ARBA00022475"/>
    </source>
</evidence>
<dbReference type="InterPro" id="IPR011527">
    <property type="entry name" value="ABC1_TM_dom"/>
</dbReference>
<evidence type="ECO:0000256" key="6">
    <source>
        <dbReference type="ARBA" id="ARBA00022840"/>
    </source>
</evidence>
<dbReference type="Gene3D" id="3.40.50.300">
    <property type="entry name" value="P-loop containing nucleotide triphosphate hydrolases"/>
    <property type="match status" value="1"/>
</dbReference>
<dbReference type="InterPro" id="IPR039421">
    <property type="entry name" value="Type_1_exporter"/>
</dbReference>
<evidence type="ECO:0000259" key="11">
    <source>
        <dbReference type="PROSITE" id="PS50929"/>
    </source>
</evidence>
<dbReference type="GO" id="GO:0034775">
    <property type="term" value="P:glutathione transmembrane transport"/>
    <property type="evidence" value="ECO:0007669"/>
    <property type="project" value="InterPro"/>
</dbReference>
<gene>
    <name evidence="12" type="ORF">SAMN04490178_10699</name>
</gene>
<dbReference type="GO" id="GO:0034040">
    <property type="term" value="F:ATPase-coupled lipid transmembrane transporter activity"/>
    <property type="evidence" value="ECO:0007669"/>
    <property type="project" value="TreeGrafter"/>
</dbReference>
<keyword evidence="7 9" id="KW-1133">Transmembrane helix</keyword>
<evidence type="ECO:0000313" key="13">
    <source>
        <dbReference type="Proteomes" id="UP000198847"/>
    </source>
</evidence>
<feature type="transmembrane region" description="Helical" evidence="9">
    <location>
        <begin position="111"/>
        <end position="133"/>
    </location>
</feature>
<evidence type="ECO:0000256" key="4">
    <source>
        <dbReference type="ARBA" id="ARBA00022692"/>
    </source>
</evidence>
<dbReference type="InterPro" id="IPR036640">
    <property type="entry name" value="ABC1_TM_sf"/>
</dbReference>
<keyword evidence="2" id="KW-0813">Transport</keyword>
<dbReference type="SMART" id="SM00382">
    <property type="entry name" value="AAA"/>
    <property type="match status" value="1"/>
</dbReference>
<dbReference type="FunFam" id="3.40.50.300:FF:000221">
    <property type="entry name" value="Multidrug ABC transporter ATP-binding protein"/>
    <property type="match status" value="1"/>
</dbReference>
<evidence type="ECO:0000256" key="9">
    <source>
        <dbReference type="SAM" id="Phobius"/>
    </source>
</evidence>
<feature type="transmembrane region" description="Helical" evidence="9">
    <location>
        <begin position="32"/>
        <end position="55"/>
    </location>
</feature>
<evidence type="ECO:0000313" key="12">
    <source>
        <dbReference type="EMBL" id="SEO88186.1"/>
    </source>
</evidence>
<dbReference type="InterPro" id="IPR003439">
    <property type="entry name" value="ABC_transporter-like_ATP-bd"/>
</dbReference>
<dbReference type="GO" id="GO:0140359">
    <property type="term" value="F:ABC-type transporter activity"/>
    <property type="evidence" value="ECO:0007669"/>
    <property type="project" value="InterPro"/>
</dbReference>
<dbReference type="PANTHER" id="PTHR24221">
    <property type="entry name" value="ATP-BINDING CASSETTE SUB-FAMILY B"/>
    <property type="match status" value="1"/>
</dbReference>
<evidence type="ECO:0000256" key="1">
    <source>
        <dbReference type="ARBA" id="ARBA00004651"/>
    </source>
</evidence>
<dbReference type="PROSITE" id="PS50929">
    <property type="entry name" value="ABC_TM1F"/>
    <property type="match status" value="1"/>
</dbReference>
<comment type="subcellular location">
    <subcellularLocation>
        <location evidence="1">Cell membrane</location>
        <topology evidence="1">Multi-pass membrane protein</topology>
    </subcellularLocation>
</comment>
<reference evidence="12 13" key="1">
    <citation type="submission" date="2016-10" db="EMBL/GenBank/DDBJ databases">
        <authorList>
            <person name="de Groot N.N."/>
        </authorList>
    </citation>
    <scope>NUCLEOTIDE SEQUENCE [LARGE SCALE GENOMIC DNA]</scope>
    <source>
        <strain evidence="12 13">DSM 13305</strain>
    </source>
</reference>
<keyword evidence="6 12" id="KW-0067">ATP-binding</keyword>
<dbReference type="GO" id="GO:0005886">
    <property type="term" value="C:plasma membrane"/>
    <property type="evidence" value="ECO:0007669"/>
    <property type="project" value="UniProtKB-SubCell"/>
</dbReference>
<organism evidence="12 13">
    <name type="scientific">Propionispora vibrioides</name>
    <dbReference type="NCBI Taxonomy" id="112903"/>
    <lineage>
        <taxon>Bacteria</taxon>
        <taxon>Bacillati</taxon>
        <taxon>Bacillota</taxon>
        <taxon>Negativicutes</taxon>
        <taxon>Selenomonadales</taxon>
        <taxon>Sporomusaceae</taxon>
        <taxon>Propionispora</taxon>
    </lineage>
</organism>
<dbReference type="GO" id="GO:0016887">
    <property type="term" value="F:ATP hydrolysis activity"/>
    <property type="evidence" value="ECO:0007669"/>
    <property type="project" value="InterPro"/>
</dbReference>
<dbReference type="SUPFAM" id="SSF90123">
    <property type="entry name" value="ABC transporter transmembrane region"/>
    <property type="match status" value="1"/>
</dbReference>
<keyword evidence="8 9" id="KW-0472">Membrane</keyword>
<evidence type="ECO:0000256" key="8">
    <source>
        <dbReference type="ARBA" id="ARBA00023136"/>
    </source>
</evidence>
<dbReference type="InterPro" id="IPR014223">
    <property type="entry name" value="ABC_CydC/D"/>
</dbReference>
<dbReference type="NCBIfam" id="TIGR02868">
    <property type="entry name" value="CydC"/>
    <property type="match status" value="1"/>
</dbReference>
<dbReference type="Pfam" id="PF00005">
    <property type="entry name" value="ABC_tran"/>
    <property type="match status" value="1"/>
</dbReference>
<sequence>MLLAVLLGCLAVAGNVGLLALAAYLISLAALHPPLAALSTAIVGVRFFGIARALLRYLERYTAHSATFSLMGMLRTWVYARIEPLLPAEVQRNNGELLTLLMQDVETMRDFYLRLLAPPAVAGIILLAALRLFAELDTAFLYVLLAAFFICGVLCPAGMYYWQLGNAGQLLRTRASLNGHIVDGIAGMTELAAFQYGEKLTGQMIRTGKRLTTLQARIAWGQATSEAIGLFTLHGSVWCILYLAVRLVETGQLPGVYLAVLVFAVQSGFEAVLPLTAASRYLPESAAAAKRLFSLPESAVSQGRARHEDRLNGTVTLERVEFRYSKDASPVLKNISFSLRPGRPVAVVGPSGAGKSSLIAALLQFGYCDKGSITFDGKDSTYFSPEAVREIFSVVPQQVYLFHASIKENILLAKPTASQAELEAVISQAALDELIDSLPQGVDTPVGQHGQALSGGQRQRIGIARALLKEAPVLLLDEPFAHLDTLTASRVLAGLQETLRERSSLWITHQLTGLEMMEEILVVHQGEMVERGTLRELLAQQGMFWQMWCLQQDRLPFE</sequence>